<sequence length="773" mass="85580">MAPSSASLLRQRRFHNLRECLPVAGQVPCRVAGEGGEARALICEADAPEPAEACGLVSSKIALEVSVALEVCSGTTFRVVAQRSVSSGGRKREGGTKASGGGWISRLPVELWIPLKALGPLPFREVSGMDSPSALFSAEKYDRVLNLLLQRFSLSDVRPIPPFVLRCFRAFMPFAPAVPLPRKTAHVLLGDKGDATDTAGLVSTAYPRLGGRGLQGAQQSEEREDIKARNPDAAELLENLKPFQVEGYLFGLKREGRLLIGDEMGLGKTLQALAIAAFYNREWPLLIVCPSSIRFQWRDQALRWLPRLLSAEHVCIVENGRTDIPEETRMVVVICDESHYLKNRQAKRTQVLCPLLRNAKRAILLSGTPALNKPVELYQQIDALLPDLCSYHEFADRYSVKVWNHFTRRFEHEGHQHAEELHVLLKKTIMIRRLKQQVHTELPPKIRSRVPVQIPVKELKEIRDKMEELSADGSAYKRDGADDDEDFLNGSAGSPLITELFTLTGLAKRQGVSEYLSYLFQGDPDLKLIVFGHHRAVLDHVEEHLKTKEKKRYVRIDGSTSQDKRESLVKEFQTSRECQVAILSITACGHGLNLTAAGTVVFAELYWVPGQMIQAEDRSHRIGNEFGCVQIHYLIAEGTLDETVFRTLQRKWGVMTSTLDGQQQHLAMDSHGPRRFLPPGCPRLSEPSSEGPSGVSPVLNTSRTGRCSSNPGDAVGQKGQKRLDAFLRGTAKGKEGDRSDAMNADVAKELEINESGSEAGTPGGPGARKRRRV</sequence>
<dbReference type="InterPro" id="IPR014001">
    <property type="entry name" value="Helicase_ATP-bd"/>
</dbReference>
<organism evidence="8 9">
    <name type="scientific">Cystoisospora suis</name>
    <dbReference type="NCBI Taxonomy" id="483139"/>
    <lineage>
        <taxon>Eukaryota</taxon>
        <taxon>Sar</taxon>
        <taxon>Alveolata</taxon>
        <taxon>Apicomplexa</taxon>
        <taxon>Conoidasida</taxon>
        <taxon>Coccidia</taxon>
        <taxon>Eucoccidiorida</taxon>
        <taxon>Eimeriorina</taxon>
        <taxon>Sarcocystidae</taxon>
        <taxon>Cystoisospora</taxon>
    </lineage>
</organism>
<reference evidence="8 9" key="1">
    <citation type="journal article" date="2017" name="Int. J. Parasitol.">
        <title>The genome of the protozoan parasite Cystoisospora suis and a reverse vaccinology approach to identify vaccine candidates.</title>
        <authorList>
            <person name="Palmieri N."/>
            <person name="Shrestha A."/>
            <person name="Ruttkowski B."/>
            <person name="Beck T."/>
            <person name="Vogl C."/>
            <person name="Tomley F."/>
            <person name="Blake D.P."/>
            <person name="Joachim A."/>
        </authorList>
    </citation>
    <scope>NUCLEOTIDE SEQUENCE [LARGE SCALE GENOMIC DNA]</scope>
    <source>
        <strain evidence="8 9">Wien I</strain>
    </source>
</reference>
<dbReference type="GO" id="GO:0031297">
    <property type="term" value="P:replication fork processing"/>
    <property type="evidence" value="ECO:0007669"/>
    <property type="project" value="TreeGrafter"/>
</dbReference>
<proteinExistence type="predicted"/>
<dbReference type="InterPro" id="IPR001650">
    <property type="entry name" value="Helicase_C-like"/>
</dbReference>
<dbReference type="PANTHER" id="PTHR45766:SF3">
    <property type="entry name" value="DNA ANNEALING HELICASE AND ENDONUCLEASE ZRANB3"/>
    <property type="match status" value="1"/>
</dbReference>
<dbReference type="Pfam" id="PF00176">
    <property type="entry name" value="SNF2-rel_dom"/>
    <property type="match status" value="2"/>
</dbReference>
<dbReference type="GO" id="GO:0005524">
    <property type="term" value="F:ATP binding"/>
    <property type="evidence" value="ECO:0007669"/>
    <property type="project" value="UniProtKB-KW"/>
</dbReference>
<dbReference type="SMART" id="SM00490">
    <property type="entry name" value="HELICc"/>
    <property type="match status" value="1"/>
</dbReference>
<dbReference type="GO" id="GO:0006281">
    <property type="term" value="P:DNA repair"/>
    <property type="evidence" value="ECO:0007669"/>
    <property type="project" value="TreeGrafter"/>
</dbReference>
<evidence type="ECO:0000256" key="1">
    <source>
        <dbReference type="ARBA" id="ARBA00022741"/>
    </source>
</evidence>
<dbReference type="GO" id="GO:0016787">
    <property type="term" value="F:hydrolase activity"/>
    <property type="evidence" value="ECO:0007669"/>
    <property type="project" value="UniProtKB-KW"/>
</dbReference>
<dbReference type="SMART" id="SM00487">
    <property type="entry name" value="DEXDc"/>
    <property type="match status" value="1"/>
</dbReference>
<dbReference type="PROSITE" id="PS51194">
    <property type="entry name" value="HELICASE_CTER"/>
    <property type="match status" value="1"/>
</dbReference>
<dbReference type="GO" id="GO:0004520">
    <property type="term" value="F:DNA endonuclease activity"/>
    <property type="evidence" value="ECO:0007669"/>
    <property type="project" value="TreeGrafter"/>
</dbReference>
<evidence type="ECO:0000259" key="6">
    <source>
        <dbReference type="PROSITE" id="PS51192"/>
    </source>
</evidence>
<dbReference type="GO" id="GO:0004386">
    <property type="term" value="F:helicase activity"/>
    <property type="evidence" value="ECO:0007669"/>
    <property type="project" value="UniProtKB-KW"/>
</dbReference>
<keyword evidence="2" id="KW-0378">Hydrolase</keyword>
<feature type="compositionally biased region" description="Basic and acidic residues" evidence="5">
    <location>
        <begin position="732"/>
        <end position="751"/>
    </location>
</feature>
<dbReference type="CDD" id="cd18793">
    <property type="entry name" value="SF2_C_SNF"/>
    <property type="match status" value="1"/>
</dbReference>
<feature type="compositionally biased region" description="Polar residues" evidence="5">
    <location>
        <begin position="699"/>
        <end position="711"/>
    </location>
</feature>
<feature type="domain" description="Helicase C-terminal" evidence="7">
    <location>
        <begin position="511"/>
        <end position="672"/>
    </location>
</feature>
<dbReference type="Gene3D" id="3.40.50.300">
    <property type="entry name" value="P-loop containing nucleotide triphosphate hydrolases"/>
    <property type="match status" value="1"/>
</dbReference>
<evidence type="ECO:0000313" key="8">
    <source>
        <dbReference type="EMBL" id="PHJ20662.1"/>
    </source>
</evidence>
<dbReference type="CDD" id="cd18010">
    <property type="entry name" value="DEXHc_HARP_SMARCAL1"/>
    <property type="match status" value="1"/>
</dbReference>
<keyword evidence="9" id="KW-1185">Reference proteome</keyword>
<dbReference type="EMBL" id="MIGC01002664">
    <property type="protein sequence ID" value="PHJ20662.1"/>
    <property type="molecule type" value="Genomic_DNA"/>
</dbReference>
<protein>
    <recommendedName>
        <fullName evidence="10">SWI2/SNF2-containing protein</fullName>
    </recommendedName>
</protein>
<evidence type="ECO:0000256" key="3">
    <source>
        <dbReference type="ARBA" id="ARBA00022806"/>
    </source>
</evidence>
<feature type="compositionally biased region" description="Low complexity" evidence="5">
    <location>
        <begin position="685"/>
        <end position="698"/>
    </location>
</feature>
<feature type="domain" description="Helicase ATP-binding" evidence="6">
    <location>
        <begin position="249"/>
        <end position="387"/>
    </location>
</feature>
<dbReference type="InterPro" id="IPR049730">
    <property type="entry name" value="SNF2/RAD54-like_C"/>
</dbReference>
<feature type="region of interest" description="Disordered" evidence="5">
    <location>
        <begin position="669"/>
        <end position="773"/>
    </location>
</feature>
<gene>
    <name evidence="8" type="ORF">CSUI_005495</name>
</gene>
<dbReference type="OrthoDB" id="2801544at2759"/>
<dbReference type="PROSITE" id="PS51192">
    <property type="entry name" value="HELICASE_ATP_BIND_1"/>
    <property type="match status" value="1"/>
</dbReference>
<comment type="caution">
    <text evidence="8">The sequence shown here is derived from an EMBL/GenBank/DDBJ whole genome shotgun (WGS) entry which is preliminary data.</text>
</comment>
<keyword evidence="3" id="KW-0347">Helicase</keyword>
<dbReference type="InterPro" id="IPR000330">
    <property type="entry name" value="SNF2_N"/>
</dbReference>
<accession>A0A2C6KXC3</accession>
<evidence type="ECO:0008006" key="10">
    <source>
        <dbReference type="Google" id="ProtNLM"/>
    </source>
</evidence>
<dbReference type="InterPro" id="IPR027417">
    <property type="entry name" value="P-loop_NTPase"/>
</dbReference>
<keyword evidence="1" id="KW-0547">Nucleotide-binding</keyword>
<evidence type="ECO:0000256" key="2">
    <source>
        <dbReference type="ARBA" id="ARBA00022801"/>
    </source>
</evidence>
<dbReference type="VEuPathDB" id="ToxoDB:CSUI_005495"/>
<dbReference type="SUPFAM" id="SSF52540">
    <property type="entry name" value="P-loop containing nucleoside triphosphate hydrolases"/>
    <property type="match status" value="2"/>
</dbReference>
<evidence type="ECO:0000256" key="4">
    <source>
        <dbReference type="ARBA" id="ARBA00022840"/>
    </source>
</evidence>
<name>A0A2C6KXC3_9APIC</name>
<dbReference type="GO" id="GO:0043596">
    <property type="term" value="C:nuclear replication fork"/>
    <property type="evidence" value="ECO:0007669"/>
    <property type="project" value="TreeGrafter"/>
</dbReference>
<dbReference type="GeneID" id="94428882"/>
<evidence type="ECO:0000313" key="9">
    <source>
        <dbReference type="Proteomes" id="UP000221165"/>
    </source>
</evidence>
<evidence type="ECO:0000259" key="7">
    <source>
        <dbReference type="PROSITE" id="PS51194"/>
    </source>
</evidence>
<evidence type="ECO:0000256" key="5">
    <source>
        <dbReference type="SAM" id="MobiDB-lite"/>
    </source>
</evidence>
<dbReference type="AlphaFoldDB" id="A0A2C6KXC3"/>
<dbReference type="InterPro" id="IPR038718">
    <property type="entry name" value="SNF2-like_sf"/>
</dbReference>
<keyword evidence="4" id="KW-0067">ATP-binding</keyword>
<dbReference type="RefSeq" id="XP_067922348.1">
    <property type="nucleotide sequence ID" value="XM_068065671.1"/>
</dbReference>
<dbReference type="Pfam" id="PF00271">
    <property type="entry name" value="Helicase_C"/>
    <property type="match status" value="1"/>
</dbReference>
<dbReference type="PANTHER" id="PTHR45766">
    <property type="entry name" value="DNA ANNEALING HELICASE AND ENDONUCLEASE ZRANB3 FAMILY MEMBER"/>
    <property type="match status" value="1"/>
</dbReference>
<dbReference type="Proteomes" id="UP000221165">
    <property type="component" value="Unassembled WGS sequence"/>
</dbReference>
<dbReference type="Gene3D" id="3.40.50.10810">
    <property type="entry name" value="Tandem AAA-ATPase domain"/>
    <property type="match status" value="2"/>
</dbReference>